<gene>
    <name evidence="1" type="ORF">CURHAP_LOCUS38601</name>
    <name evidence="2" type="ORF">ORAREDHAP_LOCUS37683</name>
</gene>
<dbReference type="EMBL" id="CAEKKB010000006">
    <property type="protein sequence ID" value="CAB4313934.1"/>
    <property type="molecule type" value="Genomic_DNA"/>
</dbReference>
<evidence type="ECO:0000313" key="1">
    <source>
        <dbReference type="EMBL" id="CAB4283645.1"/>
    </source>
</evidence>
<organism evidence="1 3">
    <name type="scientific">Prunus armeniaca</name>
    <name type="common">Apricot</name>
    <name type="synonym">Armeniaca vulgaris</name>
    <dbReference type="NCBI Taxonomy" id="36596"/>
    <lineage>
        <taxon>Eukaryota</taxon>
        <taxon>Viridiplantae</taxon>
        <taxon>Streptophyta</taxon>
        <taxon>Embryophyta</taxon>
        <taxon>Tracheophyta</taxon>
        <taxon>Spermatophyta</taxon>
        <taxon>Magnoliopsida</taxon>
        <taxon>eudicotyledons</taxon>
        <taxon>Gunneridae</taxon>
        <taxon>Pentapetalae</taxon>
        <taxon>rosids</taxon>
        <taxon>fabids</taxon>
        <taxon>Rosales</taxon>
        <taxon>Rosaceae</taxon>
        <taxon>Amygdaloideae</taxon>
        <taxon>Amygdaleae</taxon>
        <taxon>Prunus</taxon>
    </lineage>
</organism>
<name>A0A6J5V8G9_PRUAR</name>
<dbReference type="Proteomes" id="UP000507245">
    <property type="component" value="Unassembled WGS sequence"/>
</dbReference>
<dbReference type="EMBL" id="CAEKDK010000006">
    <property type="protein sequence ID" value="CAB4283645.1"/>
    <property type="molecule type" value="Genomic_DNA"/>
</dbReference>
<dbReference type="Proteomes" id="UP000507222">
    <property type="component" value="Unassembled WGS sequence"/>
</dbReference>
<accession>A0A6J5V8G9</accession>
<reference evidence="4" key="1">
    <citation type="journal article" date="2020" name="Genome Biol.">
        <title>Gamete binning: chromosome-level and haplotype-resolved genome assembly enabled by high-throughput single-cell sequencing of gamete genomes.</title>
        <authorList>
            <person name="Campoy J.A."/>
            <person name="Sun H."/>
            <person name="Goel M."/>
            <person name="Jiao W.-B."/>
            <person name="Folz-Donahue K."/>
            <person name="Wang N."/>
            <person name="Rubio M."/>
            <person name="Liu C."/>
            <person name="Kukat C."/>
            <person name="Ruiz D."/>
            <person name="Huettel B."/>
            <person name="Schneeberger K."/>
        </authorList>
    </citation>
    <scope>NUCLEOTIDE SEQUENCE [LARGE SCALE GENOMIC DNA]</scope>
    <source>
        <strain evidence="4">cv. Rojo Pasion</strain>
    </source>
</reference>
<dbReference type="AlphaFoldDB" id="A0A6J5V8G9"/>
<keyword evidence="4" id="KW-1185">Reference proteome</keyword>
<evidence type="ECO:0000313" key="3">
    <source>
        <dbReference type="Proteomes" id="UP000507222"/>
    </source>
</evidence>
<evidence type="ECO:0000313" key="4">
    <source>
        <dbReference type="Proteomes" id="UP000507245"/>
    </source>
</evidence>
<sequence length="75" mass="8383">MQCAQARPKARLTHLPDVCRHSKFPNLNPFTPSCAPIKSTTWLVTTTANPNLFAKAFPDILKNISYHRFKSSGVV</sequence>
<reference evidence="1 3" key="2">
    <citation type="submission" date="2020-05" db="EMBL/GenBank/DDBJ databases">
        <authorList>
            <person name="Campoy J."/>
            <person name="Schneeberger K."/>
            <person name="Spophaly S."/>
        </authorList>
    </citation>
    <scope>NUCLEOTIDE SEQUENCE [LARGE SCALE GENOMIC DNA]</scope>
    <source>
        <strain evidence="1">PruArmRojPasFocal</strain>
    </source>
</reference>
<protein>
    <submittedName>
        <fullName evidence="1">Uncharacterized protein</fullName>
    </submittedName>
</protein>
<evidence type="ECO:0000313" key="2">
    <source>
        <dbReference type="EMBL" id="CAB4313934.1"/>
    </source>
</evidence>
<proteinExistence type="predicted"/>